<comment type="caution">
    <text evidence="1">The sequence shown here is derived from an EMBL/GenBank/DDBJ whole genome shotgun (WGS) entry which is preliminary data.</text>
</comment>
<protein>
    <submittedName>
        <fullName evidence="1">Uncharacterized protein</fullName>
    </submittedName>
</protein>
<sequence>MSNRFYRDVTQSAVPLALFIFTAGARAGAVTSPADEHGRVSGKRRERACICEFLKAYYREPSSPGALPRPAHARRDSITASILSSEPRLRPRTSSKLANSHRKVYHPGARAAGAVTLLLRQTAGFHANRETVILETLMPIPTSRLTLNFNLYEI</sequence>
<dbReference type="EMBL" id="BGZK01000121">
    <property type="protein sequence ID" value="GBP20640.1"/>
    <property type="molecule type" value="Genomic_DNA"/>
</dbReference>
<keyword evidence="2" id="KW-1185">Reference proteome</keyword>
<dbReference type="AlphaFoldDB" id="A0A4C1U300"/>
<reference evidence="1 2" key="1">
    <citation type="journal article" date="2019" name="Commun. Biol.">
        <title>The bagworm genome reveals a unique fibroin gene that provides high tensile strength.</title>
        <authorList>
            <person name="Kono N."/>
            <person name="Nakamura H."/>
            <person name="Ohtoshi R."/>
            <person name="Tomita M."/>
            <person name="Numata K."/>
            <person name="Arakawa K."/>
        </authorList>
    </citation>
    <scope>NUCLEOTIDE SEQUENCE [LARGE SCALE GENOMIC DNA]</scope>
</reference>
<organism evidence="1 2">
    <name type="scientific">Eumeta variegata</name>
    <name type="common">Bagworm moth</name>
    <name type="synonym">Eumeta japonica</name>
    <dbReference type="NCBI Taxonomy" id="151549"/>
    <lineage>
        <taxon>Eukaryota</taxon>
        <taxon>Metazoa</taxon>
        <taxon>Ecdysozoa</taxon>
        <taxon>Arthropoda</taxon>
        <taxon>Hexapoda</taxon>
        <taxon>Insecta</taxon>
        <taxon>Pterygota</taxon>
        <taxon>Neoptera</taxon>
        <taxon>Endopterygota</taxon>
        <taxon>Lepidoptera</taxon>
        <taxon>Glossata</taxon>
        <taxon>Ditrysia</taxon>
        <taxon>Tineoidea</taxon>
        <taxon>Psychidae</taxon>
        <taxon>Oiketicinae</taxon>
        <taxon>Eumeta</taxon>
    </lineage>
</organism>
<evidence type="ECO:0000313" key="1">
    <source>
        <dbReference type="EMBL" id="GBP20640.1"/>
    </source>
</evidence>
<dbReference type="Proteomes" id="UP000299102">
    <property type="component" value="Unassembled WGS sequence"/>
</dbReference>
<proteinExistence type="predicted"/>
<evidence type="ECO:0000313" key="2">
    <source>
        <dbReference type="Proteomes" id="UP000299102"/>
    </source>
</evidence>
<gene>
    <name evidence="1" type="ORF">EVAR_16512_1</name>
</gene>
<name>A0A4C1U300_EUMVA</name>
<accession>A0A4C1U300</accession>